<dbReference type="AlphaFoldDB" id="A0A839SI15"/>
<dbReference type="NCBIfam" id="TIGR02453">
    <property type="entry name" value="TIGR02453 family protein"/>
    <property type="match status" value="1"/>
</dbReference>
<dbReference type="RefSeq" id="WP_183475984.1">
    <property type="nucleotide sequence ID" value="NZ_JACHWX010000006.1"/>
</dbReference>
<evidence type="ECO:0000313" key="1">
    <source>
        <dbReference type="EMBL" id="MBB3056167.1"/>
    </source>
</evidence>
<reference evidence="1" key="1">
    <citation type="submission" date="2020-08" db="EMBL/GenBank/DDBJ databases">
        <title>Genomic Encyclopedia of Type Strains, Phase III (KMG-III): the genomes of soil and plant-associated and newly described type strains.</title>
        <authorList>
            <person name="Whitman W."/>
        </authorList>
    </citation>
    <scope>NUCLEOTIDE SEQUENCE [LARGE SCALE GENOMIC DNA]</scope>
    <source>
        <strain evidence="1">CECT 8628</strain>
    </source>
</reference>
<dbReference type="Proteomes" id="UP000539265">
    <property type="component" value="Unassembled WGS sequence"/>
</dbReference>
<dbReference type="InterPro" id="IPR012808">
    <property type="entry name" value="CHP02453"/>
</dbReference>
<dbReference type="PANTHER" id="PTHR36452:SF1">
    <property type="entry name" value="DUF2461 DOMAIN-CONTAINING PROTEIN"/>
    <property type="match status" value="1"/>
</dbReference>
<protein>
    <submittedName>
        <fullName evidence="1">Uncharacterized protein (TIGR02453 family)</fullName>
    </submittedName>
</protein>
<organism evidence="1 2">
    <name type="scientific">Mucilaginibacter gotjawali</name>
    <dbReference type="NCBI Taxonomy" id="1550579"/>
    <lineage>
        <taxon>Bacteria</taxon>
        <taxon>Pseudomonadati</taxon>
        <taxon>Bacteroidota</taxon>
        <taxon>Sphingobacteriia</taxon>
        <taxon>Sphingobacteriales</taxon>
        <taxon>Sphingobacteriaceae</taxon>
        <taxon>Mucilaginibacter</taxon>
    </lineage>
</organism>
<sequence length="230" mass="26562">MAAAIIKKDSLDFLTDLTTNNNREWFNLHRDRYQEALQNITDFAGALLAEMNKHDRIETPSGKKSLFRIYKDVRFAKEKTPYNNHWSGSFKRAGRARRGGYYFRIEPGNSGLVGGFWGPVPDDMKRIRQDIDGNYTAWRDLLGEQTLVQTFGKLYGQQLGTVPRGYEKDHPAIDLLRYKQYMLKHEFSDEEVLSPGFVFVADEAFKKMRPFLDFMSEILTTDANGLSLLD</sequence>
<evidence type="ECO:0000313" key="2">
    <source>
        <dbReference type="Proteomes" id="UP000539265"/>
    </source>
</evidence>
<keyword evidence="2" id="KW-1185">Reference proteome</keyword>
<proteinExistence type="predicted"/>
<dbReference type="InterPro" id="IPR015996">
    <property type="entry name" value="UCP028451"/>
</dbReference>
<name>A0A839SI15_9SPHI</name>
<dbReference type="PANTHER" id="PTHR36452">
    <property type="entry name" value="CHROMOSOME 12, WHOLE GENOME SHOTGUN SEQUENCE"/>
    <property type="match status" value="1"/>
</dbReference>
<comment type="caution">
    <text evidence="1">The sequence shown here is derived from an EMBL/GenBank/DDBJ whole genome shotgun (WGS) entry which is preliminary data.</text>
</comment>
<gene>
    <name evidence="1" type="ORF">FHS11_002589</name>
</gene>
<dbReference type="EMBL" id="JACHWX010000006">
    <property type="protein sequence ID" value="MBB3056167.1"/>
    <property type="molecule type" value="Genomic_DNA"/>
</dbReference>
<dbReference type="PIRSF" id="PIRSF028451">
    <property type="entry name" value="UCP028451"/>
    <property type="match status" value="1"/>
</dbReference>
<dbReference type="Pfam" id="PF09365">
    <property type="entry name" value="DUF2461"/>
    <property type="match status" value="1"/>
</dbReference>
<accession>A0A839SI15</accession>